<evidence type="ECO:0000256" key="1">
    <source>
        <dbReference type="ARBA" id="ARBA00004651"/>
    </source>
</evidence>
<feature type="transmembrane region" description="Helical" evidence="7">
    <location>
        <begin position="249"/>
        <end position="273"/>
    </location>
</feature>
<gene>
    <name evidence="9" type="ORF">SAMN02799620_04508</name>
</gene>
<dbReference type="EMBL" id="FMUB01000009">
    <property type="protein sequence ID" value="SCX28053.1"/>
    <property type="molecule type" value="Genomic_DNA"/>
</dbReference>
<feature type="transmembrane region" description="Helical" evidence="7">
    <location>
        <begin position="373"/>
        <end position="395"/>
    </location>
</feature>
<dbReference type="PANTHER" id="PTHR33406">
    <property type="entry name" value="MEMBRANE PROTEIN MJ1562-RELATED"/>
    <property type="match status" value="1"/>
</dbReference>
<feature type="domain" description="Membrane transport protein MMPL" evidence="8">
    <location>
        <begin position="603"/>
        <end position="958"/>
    </location>
</feature>
<dbReference type="InterPro" id="IPR050545">
    <property type="entry name" value="Mycobact_MmpL"/>
</dbReference>
<feature type="transmembrane region" description="Helical" evidence="7">
    <location>
        <begin position="326"/>
        <end position="352"/>
    </location>
</feature>
<feature type="domain" description="Membrane transport protein MMPL" evidence="8">
    <location>
        <begin position="55"/>
        <end position="385"/>
    </location>
</feature>
<feature type="transmembrane region" description="Helical" evidence="7">
    <location>
        <begin position="195"/>
        <end position="214"/>
    </location>
</feature>
<dbReference type="Proteomes" id="UP000199707">
    <property type="component" value="Unassembled WGS sequence"/>
</dbReference>
<evidence type="ECO:0000256" key="7">
    <source>
        <dbReference type="SAM" id="Phobius"/>
    </source>
</evidence>
<comment type="similarity">
    <text evidence="2">Belongs to the resistance-nodulation-cell division (RND) (TC 2.A.6) family. MmpL subfamily.</text>
</comment>
<keyword evidence="6 7" id="KW-0472">Membrane</keyword>
<organism evidence="9 10">
    <name type="scientific">Mycolicibacterium fluoranthenivorans</name>
    <dbReference type="NCBI Taxonomy" id="258505"/>
    <lineage>
        <taxon>Bacteria</taxon>
        <taxon>Bacillati</taxon>
        <taxon>Actinomycetota</taxon>
        <taxon>Actinomycetes</taxon>
        <taxon>Mycobacteriales</taxon>
        <taxon>Mycobacteriaceae</taxon>
        <taxon>Mycolicibacterium</taxon>
    </lineage>
</organism>
<dbReference type="AlphaFoldDB" id="A0A1G4WRG7"/>
<proteinExistence type="inferred from homology"/>
<feature type="transmembrane region" description="Helical" evidence="7">
    <location>
        <begin position="221"/>
        <end position="243"/>
    </location>
</feature>
<evidence type="ECO:0000259" key="8">
    <source>
        <dbReference type="Pfam" id="PF03176"/>
    </source>
</evidence>
<dbReference type="SUPFAM" id="SSF82866">
    <property type="entry name" value="Multidrug efflux transporter AcrB transmembrane domain"/>
    <property type="match status" value="2"/>
</dbReference>
<dbReference type="PANTHER" id="PTHR33406:SF6">
    <property type="entry name" value="MEMBRANE PROTEIN YDGH-RELATED"/>
    <property type="match status" value="1"/>
</dbReference>
<reference evidence="10" key="1">
    <citation type="submission" date="2016-10" db="EMBL/GenBank/DDBJ databases">
        <authorList>
            <person name="Varghese N."/>
            <person name="Submissions S."/>
        </authorList>
    </citation>
    <scope>NUCLEOTIDE SEQUENCE [LARGE SCALE GENOMIC DNA]</scope>
    <source>
        <strain evidence="10">UNC267MFSha1.1M11</strain>
    </source>
</reference>
<evidence type="ECO:0000256" key="5">
    <source>
        <dbReference type="ARBA" id="ARBA00022989"/>
    </source>
</evidence>
<accession>A0A1G4WRG7</accession>
<dbReference type="GO" id="GO:0005886">
    <property type="term" value="C:plasma membrane"/>
    <property type="evidence" value="ECO:0007669"/>
    <property type="project" value="UniProtKB-SubCell"/>
</dbReference>
<feature type="transmembrane region" description="Helical" evidence="7">
    <location>
        <begin position="300"/>
        <end position="320"/>
    </location>
</feature>
<evidence type="ECO:0000256" key="4">
    <source>
        <dbReference type="ARBA" id="ARBA00022692"/>
    </source>
</evidence>
<feature type="transmembrane region" description="Helical" evidence="7">
    <location>
        <begin position="12"/>
        <end position="33"/>
    </location>
</feature>
<feature type="transmembrane region" description="Helical" evidence="7">
    <location>
        <begin position="868"/>
        <end position="892"/>
    </location>
</feature>
<feature type="transmembrane region" description="Helical" evidence="7">
    <location>
        <begin position="797"/>
        <end position="818"/>
    </location>
</feature>
<keyword evidence="4 7" id="KW-0812">Transmembrane</keyword>
<feature type="transmembrane region" description="Helical" evidence="7">
    <location>
        <begin position="912"/>
        <end position="937"/>
    </location>
</feature>
<sequence>MNVALKRSGSVWNAIAAFCSKHAALVIVFWVLLAGASNLLVPQIESVARAHGRGFLPSDAAVNLAGREMADQFHDGASNNLAYLVLEGDHPLGSAERAFHDELVAKLRADVNYVDSVLDLWPDPLTASAVVSTDGKAVYTMVRLRGELGDGAAVHAVQAVREMVLSPRPPPGVQVYLTGPGATIADQITSVDHQMLMITGLTTVLIATLLFLVYRSPVTPAVPLLTVGVALAVARPLVALLGAHDVIEVSIFSAALLAALVLGSATDYGIFLLGRYHEQLRAGAAHDEALRVANRTISPVIAASGLTVAAALSCLAFAHVGLLRSAGLPCAVGVFTGMVASLTFLPALLQIVGKRDLARPRTTHNRSARRWRAIGTIIARWPGPVLVISGLVLLMCAVPAATLRLGFDELDTLPQNTHVNRGYQAMDRHFPPNRLLPEIVLIKSAHNLRDPAGLIAVERVSKQIMAIPGIYMVQSASRPAGTMPEQAALTSQAGVIADQLDANAAQLNGRLASIDKFSSTLEQFSASVAQLQRGMTVGVGGIDQLHDSVDIMRTGLDQLRGNASQMAAEIDPLRNFTQSNPNCAGDGICSLVLKVVEPVDATVAATGSMTHGMSSIDTSVRSMRSGFSGAESSLTTMRAALHQMNALVADVKGVSGQIQPMISTLVEYLRGMREDFQGSGEGGFYLPERAWHDPAFQRASEVYFAPDGKATRILVFGNGKMFGPDGAQRSADIVAALKAATKEGTLAGSTLINTGFGTGIGELHAYVVEDFSLLAKVSLALVFLIVLVMLRSPVAAVVVFGTVVVSYVSAIGISTLIWQDLVGKDLHWPVTSIALIALVAVGSDYNLLMTMRMREEVSRHGAGLRTGIIRAFGGTGGVVTVAGIVFGITMLAMMVGDVLSIQQVGATIGVGLLIDTLIVRAFLVPALASALGQWFWWSPAPFARALRSRWSTTWRARPHGTSTIPADGGVAETVAVT</sequence>
<feature type="transmembrane region" description="Helical" evidence="7">
    <location>
        <begin position="771"/>
        <end position="790"/>
    </location>
</feature>
<evidence type="ECO:0000256" key="3">
    <source>
        <dbReference type="ARBA" id="ARBA00022475"/>
    </source>
</evidence>
<keyword evidence="5 7" id="KW-1133">Transmembrane helix</keyword>
<dbReference type="STRING" id="1502745.SAMN02799620_04508"/>
<comment type="subcellular location">
    <subcellularLocation>
        <location evidence="1">Cell membrane</location>
        <topology evidence="1">Multi-pass membrane protein</topology>
    </subcellularLocation>
</comment>
<protein>
    <submittedName>
        <fullName evidence="9">Putative drug exporter of the RND superfamily</fullName>
    </submittedName>
</protein>
<evidence type="ECO:0000313" key="9">
    <source>
        <dbReference type="EMBL" id="SCX28053.1"/>
    </source>
</evidence>
<keyword evidence="3" id="KW-1003">Cell membrane</keyword>
<evidence type="ECO:0000256" key="2">
    <source>
        <dbReference type="ARBA" id="ARBA00010157"/>
    </source>
</evidence>
<evidence type="ECO:0000256" key="6">
    <source>
        <dbReference type="ARBA" id="ARBA00023136"/>
    </source>
</evidence>
<dbReference type="Pfam" id="PF03176">
    <property type="entry name" value="MMPL"/>
    <property type="match status" value="2"/>
</dbReference>
<dbReference type="InterPro" id="IPR004869">
    <property type="entry name" value="MMPL_dom"/>
</dbReference>
<evidence type="ECO:0000313" key="10">
    <source>
        <dbReference type="Proteomes" id="UP000199707"/>
    </source>
</evidence>
<name>A0A1G4WRG7_9MYCO</name>
<feature type="transmembrane region" description="Helical" evidence="7">
    <location>
        <begin position="830"/>
        <end position="848"/>
    </location>
</feature>
<dbReference type="Gene3D" id="1.20.1640.10">
    <property type="entry name" value="Multidrug efflux transporter AcrB transmembrane domain"/>
    <property type="match status" value="2"/>
</dbReference>